<keyword evidence="8" id="KW-0432">Leucine biosynthesis</keyword>
<dbReference type="InterPro" id="IPR004431">
    <property type="entry name" value="3-IsopropMal_deHydase_ssu"/>
</dbReference>
<dbReference type="SUPFAM" id="SSF53732">
    <property type="entry name" value="Aconitase iron-sulfur domain"/>
    <property type="match status" value="1"/>
</dbReference>
<comment type="pathway">
    <text evidence="4">Amino-acid biosynthesis; L-leucine biosynthesis; L-leucine from 3-methyl-2-oxobutanoate: step 2/4.</text>
</comment>
<evidence type="ECO:0000259" key="19">
    <source>
        <dbReference type="Pfam" id="PF00694"/>
    </source>
</evidence>
<dbReference type="EC" id="4.2.1.33" evidence="6"/>
<protein>
    <recommendedName>
        <fullName evidence="7">3-isopropylmalate dehydratase</fullName>
        <ecNumber evidence="6">4.2.1.33</ecNumber>
    </recommendedName>
    <alternativeName>
        <fullName evidence="16">Alpha-IPM isomerase</fullName>
    </alternativeName>
    <alternativeName>
        <fullName evidence="17">Isopropylmalate isomerase</fullName>
    </alternativeName>
</protein>
<keyword evidence="15" id="KW-0100">Branched-chain amino acid biosynthesis</keyword>
<dbReference type="NCBIfam" id="NF009116">
    <property type="entry name" value="PRK12466.1"/>
    <property type="match status" value="1"/>
</dbReference>
<evidence type="ECO:0000256" key="7">
    <source>
        <dbReference type="ARBA" id="ARBA00014371"/>
    </source>
</evidence>
<dbReference type="InterPro" id="IPR050067">
    <property type="entry name" value="IPM_dehydratase_rel_enz"/>
</dbReference>
<dbReference type="PRINTS" id="PR00415">
    <property type="entry name" value="ACONITASE"/>
</dbReference>
<dbReference type="Pfam" id="PF00330">
    <property type="entry name" value="Aconitase"/>
    <property type="match status" value="1"/>
</dbReference>
<dbReference type="Gene3D" id="3.30.499.10">
    <property type="entry name" value="Aconitase, domain 3"/>
    <property type="match status" value="2"/>
</dbReference>
<dbReference type="CDD" id="cd01583">
    <property type="entry name" value="IPMI"/>
    <property type="match status" value="1"/>
</dbReference>
<evidence type="ECO:0000256" key="5">
    <source>
        <dbReference type="ARBA" id="ARBA00007185"/>
    </source>
</evidence>
<evidence type="ECO:0000256" key="1">
    <source>
        <dbReference type="ARBA" id="ARBA00000491"/>
    </source>
</evidence>
<dbReference type="AlphaFoldDB" id="A0A4S4KXI3"/>
<dbReference type="EMBL" id="SGPK01000438">
    <property type="protein sequence ID" value="THH03586.1"/>
    <property type="molecule type" value="Genomic_DNA"/>
</dbReference>
<comment type="cofactor">
    <cofactor evidence="2">
        <name>[4Fe-4S] cluster</name>
        <dbReference type="ChEBI" id="CHEBI:49883"/>
    </cofactor>
</comment>
<dbReference type="GO" id="GO:0009316">
    <property type="term" value="C:3-isopropylmalate dehydratase complex"/>
    <property type="evidence" value="ECO:0007669"/>
    <property type="project" value="InterPro"/>
</dbReference>
<dbReference type="SUPFAM" id="SSF52016">
    <property type="entry name" value="LeuD/IlvD-like"/>
    <property type="match status" value="1"/>
</dbReference>
<evidence type="ECO:0000256" key="9">
    <source>
        <dbReference type="ARBA" id="ARBA00022485"/>
    </source>
</evidence>
<dbReference type="GO" id="GO:0009098">
    <property type="term" value="P:L-leucine biosynthetic process"/>
    <property type="evidence" value="ECO:0007669"/>
    <property type="project" value="UniProtKB-UniPathway"/>
</dbReference>
<dbReference type="InterPro" id="IPR033940">
    <property type="entry name" value="IPMI_Swivel"/>
</dbReference>
<feature type="domain" description="Aconitase/3-isopropylmalate dehydratase large subunit alpha/beta/alpha" evidence="18">
    <location>
        <begin position="13"/>
        <end position="473"/>
    </location>
</feature>
<dbReference type="NCBIfam" id="TIGR00170">
    <property type="entry name" value="leuC"/>
    <property type="match status" value="1"/>
</dbReference>
<evidence type="ECO:0000259" key="18">
    <source>
        <dbReference type="Pfam" id="PF00330"/>
    </source>
</evidence>
<dbReference type="PROSITE" id="PS00450">
    <property type="entry name" value="ACONITASE_1"/>
    <property type="match status" value="1"/>
</dbReference>
<dbReference type="InterPro" id="IPR000573">
    <property type="entry name" value="AconitaseA/IPMdHydase_ssu_swvl"/>
</dbReference>
<reference evidence="20 21" key="1">
    <citation type="submission" date="2019-02" db="EMBL/GenBank/DDBJ databases">
        <title>Genome sequencing of the rare red list fungi Phellinidium pouzarii.</title>
        <authorList>
            <person name="Buettner E."/>
            <person name="Kellner H."/>
        </authorList>
    </citation>
    <scope>NUCLEOTIDE SEQUENCE [LARGE SCALE GENOMIC DNA]</scope>
    <source>
        <strain evidence="20 21">DSM 108285</strain>
    </source>
</reference>
<dbReference type="PANTHER" id="PTHR43822">
    <property type="entry name" value="HOMOACONITASE, MITOCHONDRIAL-RELATED"/>
    <property type="match status" value="1"/>
</dbReference>
<feature type="domain" description="Aconitase A/isopropylmalate dehydratase small subunit swivel" evidence="19">
    <location>
        <begin position="558"/>
        <end position="611"/>
    </location>
</feature>
<dbReference type="InterPro" id="IPR036008">
    <property type="entry name" value="Aconitase_4Fe-4S_dom"/>
</dbReference>
<dbReference type="InterPro" id="IPR015931">
    <property type="entry name" value="Acnase/IPM_dHydase_lsu_aba_1/3"/>
</dbReference>
<comment type="catalytic activity">
    <reaction evidence="1">
        <text>(2R,3S)-3-isopropylmalate = (2S)-2-isopropylmalate</text>
        <dbReference type="Rhea" id="RHEA:32287"/>
        <dbReference type="ChEBI" id="CHEBI:1178"/>
        <dbReference type="ChEBI" id="CHEBI:35121"/>
        <dbReference type="EC" id="4.2.1.33"/>
    </reaction>
</comment>
<dbReference type="GO" id="GO:0003861">
    <property type="term" value="F:3-isopropylmalate dehydratase activity"/>
    <property type="evidence" value="ECO:0007669"/>
    <property type="project" value="UniProtKB-EC"/>
</dbReference>
<keyword evidence="9" id="KW-0004">4Fe-4S</keyword>
<dbReference type="PANTHER" id="PTHR43822:SF9">
    <property type="entry name" value="3-ISOPROPYLMALATE DEHYDRATASE"/>
    <property type="match status" value="1"/>
</dbReference>
<evidence type="ECO:0000256" key="13">
    <source>
        <dbReference type="ARBA" id="ARBA00023014"/>
    </source>
</evidence>
<dbReference type="Proteomes" id="UP000308199">
    <property type="component" value="Unassembled WGS sequence"/>
</dbReference>
<keyword evidence="11" id="KW-0479">Metal-binding</keyword>
<dbReference type="Gene3D" id="3.20.19.10">
    <property type="entry name" value="Aconitase, domain 4"/>
    <property type="match status" value="1"/>
</dbReference>
<dbReference type="PROSITE" id="PS01244">
    <property type="entry name" value="ACONITASE_2"/>
    <property type="match status" value="1"/>
</dbReference>
<organism evidence="20 21">
    <name type="scientific">Phellinidium pouzarii</name>
    <dbReference type="NCBI Taxonomy" id="167371"/>
    <lineage>
        <taxon>Eukaryota</taxon>
        <taxon>Fungi</taxon>
        <taxon>Dikarya</taxon>
        <taxon>Basidiomycota</taxon>
        <taxon>Agaricomycotina</taxon>
        <taxon>Agaricomycetes</taxon>
        <taxon>Hymenochaetales</taxon>
        <taxon>Hymenochaetaceae</taxon>
        <taxon>Phellinidium</taxon>
    </lineage>
</organism>
<accession>A0A4S4KXI3</accession>
<evidence type="ECO:0000256" key="16">
    <source>
        <dbReference type="ARBA" id="ARBA00031631"/>
    </source>
</evidence>
<evidence type="ECO:0000256" key="17">
    <source>
        <dbReference type="ARBA" id="ARBA00033368"/>
    </source>
</evidence>
<dbReference type="InterPro" id="IPR018136">
    <property type="entry name" value="Aconitase_4Fe-4S_BS"/>
</dbReference>
<dbReference type="OrthoDB" id="2279155at2759"/>
<dbReference type="FunFam" id="3.30.499.10:FF:000006">
    <property type="entry name" value="3-isopropylmalate dehydratase large subunit"/>
    <property type="match status" value="1"/>
</dbReference>
<evidence type="ECO:0000256" key="11">
    <source>
        <dbReference type="ARBA" id="ARBA00022723"/>
    </source>
</evidence>
<keyword evidence="21" id="KW-1185">Reference proteome</keyword>
<dbReference type="GO" id="GO:0051539">
    <property type="term" value="F:4 iron, 4 sulfur cluster binding"/>
    <property type="evidence" value="ECO:0007669"/>
    <property type="project" value="UniProtKB-KW"/>
</dbReference>
<dbReference type="CDD" id="cd01577">
    <property type="entry name" value="IPMI_Swivel"/>
    <property type="match status" value="1"/>
</dbReference>
<gene>
    <name evidence="20" type="ORF">EW145_g6164</name>
</gene>
<comment type="caution">
    <text evidence="20">The sequence shown here is derived from an EMBL/GenBank/DDBJ whole genome shotgun (WGS) entry which is preliminary data.</text>
</comment>
<comment type="similarity">
    <text evidence="5">Belongs to the aconitase/IPM isomerase family.</text>
</comment>
<keyword evidence="10" id="KW-0028">Amino-acid biosynthesis</keyword>
<evidence type="ECO:0000256" key="3">
    <source>
        <dbReference type="ARBA" id="ARBA00002695"/>
    </source>
</evidence>
<dbReference type="Pfam" id="PF00694">
    <property type="entry name" value="Aconitase_C"/>
    <property type="match status" value="1"/>
</dbReference>
<evidence type="ECO:0000256" key="10">
    <source>
        <dbReference type="ARBA" id="ARBA00022605"/>
    </source>
</evidence>
<comment type="function">
    <text evidence="3">Catalyzes the isomerization between 2-isopropylmalate and 3-isopropylmalate, via the formation of 2-isopropylmaleate.</text>
</comment>
<evidence type="ECO:0000256" key="2">
    <source>
        <dbReference type="ARBA" id="ARBA00001966"/>
    </source>
</evidence>
<evidence type="ECO:0000313" key="21">
    <source>
        <dbReference type="Proteomes" id="UP000308199"/>
    </source>
</evidence>
<proteinExistence type="inferred from homology"/>
<dbReference type="NCBIfam" id="NF004016">
    <property type="entry name" value="PRK05478.1"/>
    <property type="match status" value="1"/>
</dbReference>
<dbReference type="NCBIfam" id="TIGR00171">
    <property type="entry name" value="leuD"/>
    <property type="match status" value="1"/>
</dbReference>
<dbReference type="InterPro" id="IPR033941">
    <property type="entry name" value="IPMI_cat"/>
</dbReference>
<dbReference type="FunFam" id="3.30.499.10:FF:000007">
    <property type="entry name" value="3-isopropylmalate dehydratase large subunit"/>
    <property type="match status" value="1"/>
</dbReference>
<evidence type="ECO:0000256" key="14">
    <source>
        <dbReference type="ARBA" id="ARBA00023239"/>
    </source>
</evidence>
<evidence type="ECO:0000256" key="4">
    <source>
        <dbReference type="ARBA" id="ARBA00004729"/>
    </source>
</evidence>
<dbReference type="HAMAP" id="MF_01026">
    <property type="entry name" value="LeuC_type1"/>
    <property type="match status" value="1"/>
</dbReference>
<evidence type="ECO:0000313" key="20">
    <source>
        <dbReference type="EMBL" id="THH03586.1"/>
    </source>
</evidence>
<dbReference type="GO" id="GO:0046872">
    <property type="term" value="F:metal ion binding"/>
    <property type="evidence" value="ECO:0007669"/>
    <property type="project" value="UniProtKB-KW"/>
</dbReference>
<dbReference type="InterPro" id="IPR001030">
    <property type="entry name" value="Acoase/IPM_deHydtase_lsu_aba"/>
</dbReference>
<keyword evidence="12" id="KW-0408">Iron</keyword>
<evidence type="ECO:0000256" key="15">
    <source>
        <dbReference type="ARBA" id="ARBA00023304"/>
    </source>
</evidence>
<dbReference type="InterPro" id="IPR015928">
    <property type="entry name" value="Aconitase/3IPM_dehydase_swvl"/>
</dbReference>
<dbReference type="UniPathway" id="UPA00048">
    <property type="reaction ID" value="UER00071"/>
</dbReference>
<evidence type="ECO:0000256" key="12">
    <source>
        <dbReference type="ARBA" id="ARBA00023004"/>
    </source>
</evidence>
<evidence type="ECO:0000256" key="6">
    <source>
        <dbReference type="ARBA" id="ARBA00011998"/>
    </source>
</evidence>
<sequence>MPAPVSGPRTLYDKVWDDHVVHVQEDGLTLLYIDRHLVHEVTSPQAFEGLRNAGRPVRRTDCTLATVDHNIPTAPRKAFTKTEDYTVEPDSKAQCLALEENVKEFGLTYFGMKDRRQGIVHVIGPEQGFTLPGITCVCGDSHTSTHGAFGSLAFGIGTSEVEHVLATQTLPQKKSKNMRITVEGTLLEGVTSKDVILHIIGVIGTAGGTGCVIEYAGSVFRAFSMEARMSVCNMSIEAGARAGMVAPDEITFAYLKDRPLAPKGEAWNVAEAYWRTLKSDEGAVFDKEVRINAADIVPTVTWGTSPQDVAPITGSVPDPAIISDPVKRKSVERSLQYMGLAPNTPMTDVKIDKVFIGSCTNSRIEDLRSAAKIVLAAGSNAKVASHVRALVVPGSGIIKEQAEAEGLDVVFKRTGFDWREAGCSMCVGLNPDKVAPQERCVSTSNRNFEGRQGPGGRTHLASPAMAAAAALYGHLTDVRKLLGKKVGQTIPVIKELQASTFWTDPVLAPPEPQQQTGDAIYTTSILKLPPSVTPSISKFAVLKGIAARIDIENVDTDTIIPGENFGCGSSREHAPWSLDDFGIRCVIAPSFAEIFRANMLQNGMLAIALPRDVCRSLGEDAETGEDLEVDLEKNEIRRPGGKPPVLFSIDLFQRHCLLNGLDYIGLTLQKLDAIEVFEQRRSTIWPWLDGFGYKGVKIPISSKTKVDEKLEW</sequence>
<evidence type="ECO:0000256" key="8">
    <source>
        <dbReference type="ARBA" id="ARBA00022430"/>
    </source>
</evidence>
<keyword evidence="13" id="KW-0411">Iron-sulfur</keyword>
<name>A0A4S4KXI3_9AGAM</name>
<dbReference type="InterPro" id="IPR004430">
    <property type="entry name" value="3-IsopropMal_deHydase_lsu"/>
</dbReference>
<keyword evidence="14" id="KW-0456">Lyase</keyword>